<dbReference type="Pfam" id="PF01693">
    <property type="entry name" value="Cauli_VI"/>
    <property type="match status" value="1"/>
</dbReference>
<dbReference type="Proteomes" id="UP001218188">
    <property type="component" value="Unassembled WGS sequence"/>
</dbReference>
<comment type="caution">
    <text evidence="2">The sequence shown here is derived from an EMBL/GenBank/DDBJ whole genome shotgun (WGS) entry which is preliminary data.</text>
</comment>
<evidence type="ECO:0000313" key="3">
    <source>
        <dbReference type="Proteomes" id="UP001218188"/>
    </source>
</evidence>
<dbReference type="EMBL" id="JARJCM010000704">
    <property type="protein sequence ID" value="KAJ7015937.1"/>
    <property type="molecule type" value="Genomic_DNA"/>
</dbReference>
<protein>
    <recommendedName>
        <fullName evidence="1">Ribonuclease H1 N-terminal domain-containing protein</fullName>
    </recommendedName>
</protein>
<accession>A0AAD6WKU0</accession>
<dbReference type="InterPro" id="IPR011320">
    <property type="entry name" value="RNase_H1_N"/>
</dbReference>
<dbReference type="Gene3D" id="3.40.970.10">
    <property type="entry name" value="Ribonuclease H1, N-terminal domain"/>
    <property type="match status" value="1"/>
</dbReference>
<dbReference type="InterPro" id="IPR009027">
    <property type="entry name" value="Ribosomal_bL9/RNase_H1_N"/>
</dbReference>
<evidence type="ECO:0000313" key="2">
    <source>
        <dbReference type="EMBL" id="KAJ7015937.1"/>
    </source>
</evidence>
<dbReference type="SUPFAM" id="SSF55658">
    <property type="entry name" value="L9 N-domain-like"/>
    <property type="match status" value="1"/>
</dbReference>
<dbReference type="InterPro" id="IPR037056">
    <property type="entry name" value="RNase_H1_N_sf"/>
</dbReference>
<dbReference type="AlphaFoldDB" id="A0AAD6WKU0"/>
<sequence>MVYFRVARSEWSGPARAEAQVKGVQGAIHQGYSSLNEAKAAYQYARERGWIMVRPPSPANPSPPIPALPEPLQSLHISNPLHGSAASKPRWHVVYAGIRPGVYASYLECALNILGLRSSAYQSADSRKEAEQYWLAAVANDDVLRTLILCVAIAGASSIWNVPRLHLMPSVQHRLQRSTGRPA</sequence>
<proteinExistence type="predicted"/>
<keyword evidence="3" id="KW-1185">Reference proteome</keyword>
<organism evidence="2 3">
    <name type="scientific">Mycena alexandri</name>
    <dbReference type="NCBI Taxonomy" id="1745969"/>
    <lineage>
        <taxon>Eukaryota</taxon>
        <taxon>Fungi</taxon>
        <taxon>Dikarya</taxon>
        <taxon>Basidiomycota</taxon>
        <taxon>Agaricomycotina</taxon>
        <taxon>Agaricomycetes</taxon>
        <taxon>Agaricomycetidae</taxon>
        <taxon>Agaricales</taxon>
        <taxon>Marasmiineae</taxon>
        <taxon>Mycenaceae</taxon>
        <taxon>Mycena</taxon>
    </lineage>
</organism>
<feature type="domain" description="Ribonuclease H1 N-terminal" evidence="1">
    <location>
        <begin position="91"/>
        <end position="133"/>
    </location>
</feature>
<evidence type="ECO:0000259" key="1">
    <source>
        <dbReference type="Pfam" id="PF01693"/>
    </source>
</evidence>
<gene>
    <name evidence="2" type="ORF">C8F04DRAFT_1283752</name>
</gene>
<name>A0AAD6WKU0_9AGAR</name>
<reference evidence="2" key="1">
    <citation type="submission" date="2023-03" db="EMBL/GenBank/DDBJ databases">
        <title>Massive genome expansion in bonnet fungi (Mycena s.s.) driven by repeated elements and novel gene families across ecological guilds.</title>
        <authorList>
            <consortium name="Lawrence Berkeley National Laboratory"/>
            <person name="Harder C.B."/>
            <person name="Miyauchi S."/>
            <person name="Viragh M."/>
            <person name="Kuo A."/>
            <person name="Thoen E."/>
            <person name="Andreopoulos B."/>
            <person name="Lu D."/>
            <person name="Skrede I."/>
            <person name="Drula E."/>
            <person name="Henrissat B."/>
            <person name="Morin E."/>
            <person name="Kohler A."/>
            <person name="Barry K."/>
            <person name="LaButti K."/>
            <person name="Morin E."/>
            <person name="Salamov A."/>
            <person name="Lipzen A."/>
            <person name="Mereny Z."/>
            <person name="Hegedus B."/>
            <person name="Baldrian P."/>
            <person name="Stursova M."/>
            <person name="Weitz H."/>
            <person name="Taylor A."/>
            <person name="Grigoriev I.V."/>
            <person name="Nagy L.G."/>
            <person name="Martin F."/>
            <person name="Kauserud H."/>
        </authorList>
    </citation>
    <scope>NUCLEOTIDE SEQUENCE</scope>
    <source>
        <strain evidence="2">CBHHK200</strain>
    </source>
</reference>